<feature type="region of interest" description="Disordered" evidence="2">
    <location>
        <begin position="142"/>
        <end position="162"/>
    </location>
</feature>
<feature type="region of interest" description="Disordered" evidence="2">
    <location>
        <begin position="1020"/>
        <end position="1042"/>
    </location>
</feature>
<dbReference type="PANTHER" id="PTHR12156:SF5">
    <property type="entry name" value="FI18040P1"/>
    <property type="match status" value="1"/>
</dbReference>
<dbReference type="InterPro" id="IPR011993">
    <property type="entry name" value="PH-like_dom_sf"/>
</dbReference>
<organism evidence="4">
    <name type="scientific">Phlebotomus kandelakii</name>
    <dbReference type="NCBI Taxonomy" id="1109342"/>
    <lineage>
        <taxon>Eukaryota</taxon>
        <taxon>Metazoa</taxon>
        <taxon>Ecdysozoa</taxon>
        <taxon>Arthropoda</taxon>
        <taxon>Hexapoda</taxon>
        <taxon>Insecta</taxon>
        <taxon>Pterygota</taxon>
        <taxon>Neoptera</taxon>
        <taxon>Endopterygota</taxon>
        <taxon>Diptera</taxon>
        <taxon>Nematocera</taxon>
        <taxon>Psychodoidea</taxon>
        <taxon>Psychodidae</taxon>
        <taxon>Phlebotomus</taxon>
        <taxon>Larroussius</taxon>
    </lineage>
</organism>
<dbReference type="Gene3D" id="2.30.29.30">
    <property type="entry name" value="Pleckstrin-homology domain (PH domain)/Phosphotyrosine-binding domain (PTB)"/>
    <property type="match status" value="1"/>
</dbReference>
<keyword evidence="1" id="KW-0175">Coiled coil</keyword>
<dbReference type="InterPro" id="IPR008984">
    <property type="entry name" value="SMAD_FHA_dom_sf"/>
</dbReference>
<feature type="coiled-coil region" evidence="1">
    <location>
        <begin position="464"/>
        <end position="630"/>
    </location>
</feature>
<dbReference type="InterPro" id="IPR052212">
    <property type="entry name" value="PH-like_domain"/>
</dbReference>
<dbReference type="AlphaFoldDB" id="A0A6B2EE01"/>
<dbReference type="Pfam" id="PF00169">
    <property type="entry name" value="PH"/>
    <property type="match status" value="1"/>
</dbReference>
<feature type="domain" description="PH" evidence="3">
    <location>
        <begin position="1084"/>
        <end position="1186"/>
    </location>
</feature>
<dbReference type="SMART" id="SM00233">
    <property type="entry name" value="PH"/>
    <property type="match status" value="1"/>
</dbReference>
<evidence type="ECO:0000313" key="4">
    <source>
        <dbReference type="EMBL" id="NBJ60278.1"/>
    </source>
</evidence>
<dbReference type="SUPFAM" id="SSF49879">
    <property type="entry name" value="SMAD/FHA domain"/>
    <property type="match status" value="1"/>
</dbReference>
<evidence type="ECO:0000256" key="1">
    <source>
        <dbReference type="SAM" id="Coils"/>
    </source>
</evidence>
<evidence type="ECO:0000256" key="2">
    <source>
        <dbReference type="SAM" id="MobiDB-lite"/>
    </source>
</evidence>
<evidence type="ECO:0000259" key="3">
    <source>
        <dbReference type="PROSITE" id="PS50003"/>
    </source>
</evidence>
<dbReference type="Pfam" id="PF00498">
    <property type="entry name" value="FHA"/>
    <property type="match status" value="1"/>
</dbReference>
<protein>
    <submittedName>
        <fullName evidence="4">Putative kinesin-like protein</fullName>
    </submittedName>
</protein>
<feature type="coiled-coil region" evidence="1">
    <location>
        <begin position="300"/>
        <end position="327"/>
    </location>
</feature>
<dbReference type="PROSITE" id="PS50003">
    <property type="entry name" value="PH_DOMAIN"/>
    <property type="match status" value="1"/>
</dbReference>
<reference evidence="4" key="1">
    <citation type="submission" date="2019-10" db="EMBL/GenBank/DDBJ databases">
        <title>Short sand fly seasons in Tbilisi, Georgia, hinder development of host immunity to saliva of the visceral leishmaniasis vector Phlebotomus kandelakii.</title>
        <authorList>
            <person name="Oliveira F."/>
            <person name="Giorgobiani E."/>
            <person name="Guimaraes-Costa A.B."/>
            <person name="Abdeladhim M."/>
            <person name="Oristian J."/>
            <person name="Tskhvaradze L."/>
            <person name="Tsertsvadze N."/>
            <person name="Zakalashvili M."/>
            <person name="Valenzuela J.G."/>
            <person name="Kamhawi S."/>
        </authorList>
    </citation>
    <scope>NUCLEOTIDE SEQUENCE</scope>
    <source>
        <strain evidence="4">Wild-capture in Tbilisi</strain>
        <tissue evidence="4">Salivary glands</tissue>
    </source>
</reference>
<dbReference type="EMBL" id="GIFK01002575">
    <property type="protein sequence ID" value="NBJ60278.1"/>
    <property type="molecule type" value="Transcribed_RNA"/>
</dbReference>
<feature type="compositionally biased region" description="Basic and acidic residues" evidence="2">
    <location>
        <begin position="142"/>
        <end position="152"/>
    </location>
</feature>
<dbReference type="SUPFAM" id="SSF50729">
    <property type="entry name" value="PH domain-like"/>
    <property type="match status" value="1"/>
</dbReference>
<name>A0A6B2EE01_9DIPT</name>
<dbReference type="PANTHER" id="PTHR12156">
    <property type="entry name" value="PLECKSTRIN HOMOLOGY-LIKE DOMAIN, FAMILY B, MEMBER 3"/>
    <property type="match status" value="1"/>
</dbReference>
<feature type="region of interest" description="Disordered" evidence="2">
    <location>
        <begin position="950"/>
        <end position="990"/>
    </location>
</feature>
<dbReference type="InterPro" id="IPR000253">
    <property type="entry name" value="FHA_dom"/>
</dbReference>
<dbReference type="InterPro" id="IPR001849">
    <property type="entry name" value="PH_domain"/>
</dbReference>
<feature type="region of interest" description="Disordered" evidence="2">
    <location>
        <begin position="336"/>
        <end position="367"/>
    </location>
</feature>
<proteinExistence type="predicted"/>
<accession>A0A6B2EE01</accession>
<dbReference type="Gene3D" id="2.60.200.20">
    <property type="match status" value="1"/>
</dbReference>
<feature type="compositionally biased region" description="Polar residues" evidence="2">
    <location>
        <begin position="1020"/>
        <end position="1034"/>
    </location>
</feature>
<sequence>MSLKKSDQGSGLRVAAGEPHLVSLGGGRLSTAVTIHHLPIGDLTIGSSPSCGVILNGSGVLPVHCTLYRDEEGNVLLVPEPEGRTLVDGNRVSEEVNLTQGAMLTIGKSNYLRFNNPAEAELIRSTIGSNERISMPQIDFRHSQEDTSEKSKNLNNSPESHENVAEKLTKVEYSNIKNFHCPKVFTADSVTVNTPAKDVLGPKYKNFTKNLNNSLNNSLNNLVSSPSSSSIYENASGGASGSILTTFNNLKVTPSAYDRYPKPFGLQVYPMNGVNAQINSDSSEMHQRAQKERLREQEMSKAEQERLEEILQLCAEYERQNQSVQSSPIVQNRIKTNGSLPREKKSPFGEISPQQIFFPPDDKSRGRKLHSGYENVVLNPNTKRAEITDEAAGKKYIPQSPRTKIRTTVSPKGRMEEKRTEYEILLQSFEERQRAEANKSEDLRFPASNQKWDDKLIGRVKSERNDVLMRVRELKTQIADLQRQEDEVLRELDMEKALVNAELNTEFVTLNEMRTELTALQAKIHRLEAQRNANRVMQETQQAKLRQRIEVLQEKVARLEKTNERELREELERTLESLENDRKVFEDLEFQYLEEETDWLAYREELHGDLKGLNKAVEAKRSQIMKLELQRIENQQIACTDTKVLEKSLLALLTELEKSRETLKAIDTKLFLLSGGQEVTAQSESDDDADLLAMTQKTKKAGVLSQSLYGSEEILARRSEGDVMSKSVNENMFFDLEMPSSTPKKGVRIDVSEDITNISTSGHNLLLQAEEGEEARTPDSSCSLFKRKSDSETDPLLKLKFDLSPEEAKADINLNLSLESDDFEVNPLERRIPSQDDIDRITKLTLEVPIDTEGASNKVRESIKEIERNRQLLLTQQGSHVIEHERQKMFELKKRSHDEARAQYLRLQINSQSEPFEGAIDKDVTVEGGEGAKKGESPVENVPLSANVKMEKSSQQRHSNPDFDGQQQPEQQIRPLSEVNSDKSYDLTPTKAYKSTSDICTVPERSEVDCGLSQRNSVVSQSATSDAGGSTNGLLVSGSRRNLPKHQRPLTRYLPIMSQDLDLRQHIETAGHQVNLCPHVMLDSTSCRGYLHKLGATFHGWSRRWFVLDRQKEALIYYSDKSERKPRGGSYFTTIDEVYLDHMNTSKSGRPYCTFIVKTKKRSYHLQAASDAAARIWIDAIITGAQGNIDY</sequence>